<dbReference type="Pfam" id="PF01544">
    <property type="entry name" value="CorA"/>
    <property type="match status" value="1"/>
</dbReference>
<dbReference type="CDD" id="cd12827">
    <property type="entry name" value="EcCorA_ZntB-like_u2"/>
    <property type="match status" value="1"/>
</dbReference>
<reference evidence="7 8" key="1">
    <citation type="submission" date="2019-10" db="EMBL/GenBank/DDBJ databases">
        <title>Gracilibacillus sp. nov. isolated from rice seeds.</title>
        <authorList>
            <person name="He S."/>
        </authorList>
    </citation>
    <scope>NUCLEOTIDE SEQUENCE [LARGE SCALE GENOMIC DNA]</scope>
    <source>
        <strain evidence="7 8">TD8</strain>
    </source>
</reference>
<dbReference type="EMBL" id="WEID01000091">
    <property type="protein sequence ID" value="KAB8127473.1"/>
    <property type="molecule type" value="Genomic_DNA"/>
</dbReference>
<dbReference type="InterPro" id="IPR045863">
    <property type="entry name" value="CorA_TM1_TM2"/>
</dbReference>
<dbReference type="GO" id="GO:0016020">
    <property type="term" value="C:membrane"/>
    <property type="evidence" value="ECO:0007669"/>
    <property type="project" value="UniProtKB-SubCell"/>
</dbReference>
<evidence type="ECO:0000256" key="6">
    <source>
        <dbReference type="SAM" id="Phobius"/>
    </source>
</evidence>
<evidence type="ECO:0000256" key="1">
    <source>
        <dbReference type="ARBA" id="ARBA00004141"/>
    </source>
</evidence>
<dbReference type="Gene3D" id="3.30.460.20">
    <property type="entry name" value="CorA soluble domain-like"/>
    <property type="match status" value="1"/>
</dbReference>
<keyword evidence="3 6" id="KW-0812">Transmembrane</keyword>
<accession>A0A7C8GRE5</accession>
<comment type="similarity">
    <text evidence="2">Belongs to the CorA metal ion transporter (MIT) (TC 1.A.35) family.</text>
</comment>
<name>A0A7C8GRE5_9BACI</name>
<dbReference type="InterPro" id="IPR002523">
    <property type="entry name" value="MgTranspt_CorA/ZnTranspt_ZntB"/>
</dbReference>
<organism evidence="7 8">
    <name type="scientific">Gracilibacillus oryzae</name>
    <dbReference type="NCBI Taxonomy" id="1672701"/>
    <lineage>
        <taxon>Bacteria</taxon>
        <taxon>Bacillati</taxon>
        <taxon>Bacillota</taxon>
        <taxon>Bacilli</taxon>
        <taxon>Bacillales</taxon>
        <taxon>Bacillaceae</taxon>
        <taxon>Gracilibacillus</taxon>
    </lineage>
</organism>
<feature type="transmembrane region" description="Helical" evidence="6">
    <location>
        <begin position="254"/>
        <end position="273"/>
    </location>
</feature>
<evidence type="ECO:0000256" key="5">
    <source>
        <dbReference type="ARBA" id="ARBA00023136"/>
    </source>
</evidence>
<evidence type="ECO:0000256" key="2">
    <source>
        <dbReference type="ARBA" id="ARBA00009765"/>
    </source>
</evidence>
<feature type="transmembrane region" description="Helical" evidence="6">
    <location>
        <begin position="285"/>
        <end position="306"/>
    </location>
</feature>
<dbReference type="AlphaFoldDB" id="A0A7C8GRE5"/>
<keyword evidence="4 6" id="KW-1133">Transmembrane helix</keyword>
<dbReference type="InterPro" id="IPR047199">
    <property type="entry name" value="CorA-like"/>
</dbReference>
<evidence type="ECO:0000256" key="4">
    <source>
        <dbReference type="ARBA" id="ARBA00022989"/>
    </source>
</evidence>
<dbReference type="RefSeq" id="WP_153406214.1">
    <property type="nucleotide sequence ID" value="NZ_ML762442.1"/>
</dbReference>
<evidence type="ECO:0000313" key="7">
    <source>
        <dbReference type="EMBL" id="KAB8127473.1"/>
    </source>
</evidence>
<dbReference type="PANTHER" id="PTHR47891:SF2">
    <property type="entry name" value="MAGNESIUM AND COBALT TRANSPORTER"/>
    <property type="match status" value="1"/>
</dbReference>
<comment type="caution">
    <text evidence="7">The sequence shown here is derived from an EMBL/GenBank/DDBJ whole genome shotgun (WGS) entry which is preliminary data.</text>
</comment>
<dbReference type="GO" id="GO:0046873">
    <property type="term" value="F:metal ion transmembrane transporter activity"/>
    <property type="evidence" value="ECO:0007669"/>
    <property type="project" value="InterPro"/>
</dbReference>
<keyword evidence="5 6" id="KW-0472">Membrane</keyword>
<gene>
    <name evidence="7" type="ORF">F9U64_17660</name>
</gene>
<dbReference type="Proteomes" id="UP000480246">
    <property type="component" value="Unassembled WGS sequence"/>
</dbReference>
<dbReference type="SUPFAM" id="SSF143865">
    <property type="entry name" value="CorA soluble domain-like"/>
    <property type="match status" value="1"/>
</dbReference>
<sequence length="313" mass="35819">MITIYQSTEDGKLIELEDFKQDSWIHCTAPTTEEILQVAEKCRIPVDYLQDPLDSEESARIEYDEATDCTIIINDFPVPGENEGQFLSYTTLPIGIIITKSYIVTVCLKEAPFLNQLQDKIVTKMKSRLALQILFAVSTLYLQSLDKLNRQRITIEKKLKQSLTNKQLFNLLEIEKSLVYFLTSIRTNNVVLKKILRAESIPLYDDDKDLLEDVLIESTQAMETTELYSSILDSITNSYSSLISNEMNYVMKTLTLFTIFLTLPTLVFSFFGMNVALPITNNGLSGWFITIIISIVLCIAVALFLWRKKIFKK</sequence>
<evidence type="ECO:0000313" key="8">
    <source>
        <dbReference type="Proteomes" id="UP000480246"/>
    </source>
</evidence>
<evidence type="ECO:0000256" key="3">
    <source>
        <dbReference type="ARBA" id="ARBA00022692"/>
    </source>
</evidence>
<dbReference type="PANTHER" id="PTHR47891">
    <property type="entry name" value="TRANSPORTER-RELATED"/>
    <property type="match status" value="1"/>
</dbReference>
<comment type="subcellular location">
    <subcellularLocation>
        <location evidence="1">Membrane</location>
        <topology evidence="1">Multi-pass membrane protein</topology>
    </subcellularLocation>
</comment>
<dbReference type="Gene3D" id="1.20.58.340">
    <property type="entry name" value="Magnesium transport protein CorA, transmembrane region"/>
    <property type="match status" value="2"/>
</dbReference>
<protein>
    <submittedName>
        <fullName evidence="7">Magnesium transporter CorA family protein</fullName>
    </submittedName>
</protein>
<dbReference type="SUPFAM" id="SSF144083">
    <property type="entry name" value="Magnesium transport protein CorA, transmembrane region"/>
    <property type="match status" value="1"/>
</dbReference>
<proteinExistence type="inferred from homology"/>
<dbReference type="InterPro" id="IPR045861">
    <property type="entry name" value="CorA_cytoplasmic_dom"/>
</dbReference>
<dbReference type="OrthoDB" id="9803416at2"/>
<keyword evidence="8" id="KW-1185">Reference proteome</keyword>